<comment type="caution">
    <text evidence="1">The sequence shown here is derived from an EMBL/GenBank/DDBJ whole genome shotgun (WGS) entry which is preliminary data.</text>
</comment>
<sequence>MNSQVRQDRQVIQGSTGETVGLTGVTTDTQVRLDRQVMQMGHYRDRWDWIDKLIDRLGH</sequence>
<reference evidence="1" key="1">
    <citation type="journal article" date="2019" name="bioRxiv">
        <title>The Genome of the Zebra Mussel, Dreissena polymorpha: A Resource for Invasive Species Research.</title>
        <authorList>
            <person name="McCartney M.A."/>
            <person name="Auch B."/>
            <person name="Kono T."/>
            <person name="Mallez S."/>
            <person name="Zhang Y."/>
            <person name="Obille A."/>
            <person name="Becker A."/>
            <person name="Abrahante J.E."/>
            <person name="Garbe J."/>
            <person name="Badalamenti J.P."/>
            <person name="Herman A."/>
            <person name="Mangelson H."/>
            <person name="Liachko I."/>
            <person name="Sullivan S."/>
            <person name="Sone E.D."/>
            <person name="Koren S."/>
            <person name="Silverstein K.A.T."/>
            <person name="Beckman K.B."/>
            <person name="Gohl D.M."/>
        </authorList>
    </citation>
    <scope>NUCLEOTIDE SEQUENCE</scope>
    <source>
        <strain evidence="1">Duluth1</strain>
        <tissue evidence="1">Whole animal</tissue>
    </source>
</reference>
<evidence type="ECO:0000313" key="2">
    <source>
        <dbReference type="Proteomes" id="UP000828390"/>
    </source>
</evidence>
<dbReference type="AlphaFoldDB" id="A0A9D4BMB6"/>
<gene>
    <name evidence="1" type="ORF">DPMN_075236</name>
</gene>
<name>A0A9D4BMB6_DREPO</name>
<reference evidence="1" key="2">
    <citation type="submission" date="2020-11" db="EMBL/GenBank/DDBJ databases">
        <authorList>
            <person name="McCartney M.A."/>
            <person name="Auch B."/>
            <person name="Kono T."/>
            <person name="Mallez S."/>
            <person name="Becker A."/>
            <person name="Gohl D.M."/>
            <person name="Silverstein K.A.T."/>
            <person name="Koren S."/>
            <person name="Bechman K.B."/>
            <person name="Herman A."/>
            <person name="Abrahante J.E."/>
            <person name="Garbe J."/>
        </authorList>
    </citation>
    <scope>NUCLEOTIDE SEQUENCE</scope>
    <source>
        <strain evidence="1">Duluth1</strain>
        <tissue evidence="1">Whole animal</tissue>
    </source>
</reference>
<evidence type="ECO:0000313" key="1">
    <source>
        <dbReference type="EMBL" id="KAH3700263.1"/>
    </source>
</evidence>
<proteinExistence type="predicted"/>
<dbReference type="Proteomes" id="UP000828390">
    <property type="component" value="Unassembled WGS sequence"/>
</dbReference>
<protein>
    <submittedName>
        <fullName evidence="1">Uncharacterized protein</fullName>
    </submittedName>
</protein>
<organism evidence="1 2">
    <name type="scientific">Dreissena polymorpha</name>
    <name type="common">Zebra mussel</name>
    <name type="synonym">Mytilus polymorpha</name>
    <dbReference type="NCBI Taxonomy" id="45954"/>
    <lineage>
        <taxon>Eukaryota</taxon>
        <taxon>Metazoa</taxon>
        <taxon>Spiralia</taxon>
        <taxon>Lophotrochozoa</taxon>
        <taxon>Mollusca</taxon>
        <taxon>Bivalvia</taxon>
        <taxon>Autobranchia</taxon>
        <taxon>Heteroconchia</taxon>
        <taxon>Euheterodonta</taxon>
        <taxon>Imparidentia</taxon>
        <taxon>Neoheterodontei</taxon>
        <taxon>Myida</taxon>
        <taxon>Dreissenoidea</taxon>
        <taxon>Dreissenidae</taxon>
        <taxon>Dreissena</taxon>
    </lineage>
</organism>
<dbReference type="EMBL" id="JAIWYP010000015">
    <property type="protein sequence ID" value="KAH3700263.1"/>
    <property type="molecule type" value="Genomic_DNA"/>
</dbReference>
<keyword evidence="2" id="KW-1185">Reference proteome</keyword>
<accession>A0A9D4BMB6</accession>